<dbReference type="InterPro" id="IPR014016">
    <property type="entry name" value="UvrD-like_ATP-bd"/>
</dbReference>
<evidence type="ECO:0000256" key="4">
    <source>
        <dbReference type="ARBA" id="ARBA00022806"/>
    </source>
</evidence>
<dbReference type="Pfam" id="PF00929">
    <property type="entry name" value="RNase_T"/>
    <property type="match status" value="1"/>
</dbReference>
<sequence length="828" mass="94393">MYSNELNFAQNAIARHTNGSILVLAPVGTGKTRVLAERVLCAINRGIPPQKILCLTFTNRAAKEMSERLSQYCPNQLRDLTIKTFHGLCTFMLRIEARQLGLPADFVIYDDADCIELIKEVFKLSSDKDAQRLFFDLANCKTLASDRQLSLNYPLEKLYASLGSNDAKRAAQYQSALQKRHALDFADLVFYVRVMLQHDQEISQRWADKFDFVQVDEVQDTHLSEYGIVKHLAANSGNLAMIGDLDQTIYEWRGSEPDKVIEQFKYDFKPAEYSLTWNYRATKTLLNAASGFADSFEHRKTKITPAPDCEVGELIQVHSAKNEQAEAEWIGREIQQLAANQKDFVYSRVAILARSHKRTEVVSQMLERMGIPCVTVERFQFFMRQEVKDALAYLRFILNPFDAGSMRRILLRPSRGIGEATITQVIEQGKECGFSLTDMASSRTFINGDPFSELLRIYSFSTVIVFDVETTGFSVSKDEVVEIAAIRLVQGKPQAEFHAYIANTVSVGDSERIHGHSDRFLAEHGRPAKDVFCKFFEFVGNSMLVGHNVGFDIKMVTAQAQKAGITASKLQWEDTLDIANRFIESDHYNLKALAKHLNLEHLPSHKAMDDVRTTIDLLAVLIPLIEHKADYRQALVYRYGEAFEGLAEQMDKWRNASQTLRPSILLDKLLVECGLYSYYQAEDKRLKNLLHLVRIFQERDEPDLHPDTSLRNILEFTALAKNLDQVSHDDNQVPIITIHQSKGLEFDSVFIAGATEGEFPSFFSVRDNNLEEERRLFYVAMTRAKQRLFISAYSTDSKNYQNKMSRFISNIPNNFIHLSKLINLPKTP</sequence>
<dbReference type="Proteomes" id="UP000603457">
    <property type="component" value="Unassembled WGS sequence"/>
</dbReference>
<dbReference type="Gene3D" id="1.10.486.10">
    <property type="entry name" value="PCRA, domain 4"/>
    <property type="match status" value="2"/>
</dbReference>
<keyword evidence="7" id="KW-0413">Isomerase</keyword>
<dbReference type="PANTHER" id="PTHR11070:SF2">
    <property type="entry name" value="ATP-DEPENDENT DNA HELICASE SRS2"/>
    <property type="match status" value="1"/>
</dbReference>
<organism evidence="14 15">
    <name type="scientific">Nostoc spongiaeforme FACHB-130</name>
    <dbReference type="NCBI Taxonomy" id="1357510"/>
    <lineage>
        <taxon>Bacteria</taxon>
        <taxon>Bacillati</taxon>
        <taxon>Cyanobacteriota</taxon>
        <taxon>Cyanophyceae</taxon>
        <taxon>Nostocales</taxon>
        <taxon>Nostocaceae</taxon>
        <taxon>Nostoc</taxon>
    </lineage>
</organism>
<keyword evidence="2 11" id="KW-0547">Nucleotide-binding</keyword>
<dbReference type="InterPro" id="IPR000212">
    <property type="entry name" value="DNA_helicase_UvrD/REP"/>
</dbReference>
<dbReference type="SMART" id="SM00479">
    <property type="entry name" value="EXOIII"/>
    <property type="match status" value="1"/>
</dbReference>
<evidence type="ECO:0000313" key="14">
    <source>
        <dbReference type="EMBL" id="MBD2596001.1"/>
    </source>
</evidence>
<dbReference type="Pfam" id="PF13361">
    <property type="entry name" value="UvrD_C"/>
    <property type="match status" value="1"/>
</dbReference>
<evidence type="ECO:0000256" key="5">
    <source>
        <dbReference type="ARBA" id="ARBA00022840"/>
    </source>
</evidence>
<dbReference type="RefSeq" id="WP_190968766.1">
    <property type="nucleotide sequence ID" value="NZ_JACJTB010000022.1"/>
</dbReference>
<dbReference type="Pfam" id="PF00580">
    <property type="entry name" value="UvrD-helicase"/>
    <property type="match status" value="1"/>
</dbReference>
<comment type="caution">
    <text evidence="14">The sequence shown here is derived from an EMBL/GenBank/DDBJ whole genome shotgun (WGS) entry which is preliminary data.</text>
</comment>
<keyword evidence="5 11" id="KW-0067">ATP-binding</keyword>
<dbReference type="CDD" id="cd06127">
    <property type="entry name" value="DEDDh"/>
    <property type="match status" value="1"/>
</dbReference>
<dbReference type="EMBL" id="JACJTB010000022">
    <property type="protein sequence ID" value="MBD2596001.1"/>
    <property type="molecule type" value="Genomic_DNA"/>
</dbReference>
<dbReference type="InterPro" id="IPR013520">
    <property type="entry name" value="Ribonucl_H"/>
</dbReference>
<evidence type="ECO:0000256" key="11">
    <source>
        <dbReference type="PROSITE-ProRule" id="PRU00560"/>
    </source>
</evidence>
<dbReference type="Gene3D" id="3.40.50.300">
    <property type="entry name" value="P-loop containing nucleotide triphosphate hydrolases"/>
    <property type="match status" value="2"/>
</dbReference>
<dbReference type="CDD" id="cd18807">
    <property type="entry name" value="SF1_C_UvrD"/>
    <property type="match status" value="1"/>
</dbReference>
<evidence type="ECO:0000256" key="8">
    <source>
        <dbReference type="ARBA" id="ARBA00034617"/>
    </source>
</evidence>
<keyword evidence="3 11" id="KW-0378">Hydrolase</keyword>
<keyword evidence="6" id="KW-0238">DNA-binding</keyword>
<comment type="catalytic activity">
    <reaction evidence="10">
        <text>ATP + H2O = ADP + phosphate + H(+)</text>
        <dbReference type="Rhea" id="RHEA:13065"/>
        <dbReference type="ChEBI" id="CHEBI:15377"/>
        <dbReference type="ChEBI" id="CHEBI:15378"/>
        <dbReference type="ChEBI" id="CHEBI:30616"/>
        <dbReference type="ChEBI" id="CHEBI:43474"/>
        <dbReference type="ChEBI" id="CHEBI:456216"/>
        <dbReference type="EC" id="5.6.2.4"/>
    </reaction>
</comment>
<protein>
    <recommendedName>
        <fullName evidence="9">DNA 3'-5' helicase</fullName>
        <ecNumber evidence="9">5.6.2.4</ecNumber>
    </recommendedName>
</protein>
<evidence type="ECO:0000256" key="1">
    <source>
        <dbReference type="ARBA" id="ARBA00009922"/>
    </source>
</evidence>
<keyword evidence="4 11" id="KW-0347">Helicase</keyword>
<evidence type="ECO:0000256" key="2">
    <source>
        <dbReference type="ARBA" id="ARBA00022741"/>
    </source>
</evidence>
<dbReference type="CDD" id="cd17932">
    <property type="entry name" value="DEXQc_UvrD"/>
    <property type="match status" value="1"/>
</dbReference>
<evidence type="ECO:0000259" key="13">
    <source>
        <dbReference type="PROSITE" id="PS51217"/>
    </source>
</evidence>
<feature type="binding site" evidence="11">
    <location>
        <begin position="25"/>
        <end position="32"/>
    </location>
    <ligand>
        <name>ATP</name>
        <dbReference type="ChEBI" id="CHEBI:30616"/>
    </ligand>
</feature>
<evidence type="ECO:0000313" key="15">
    <source>
        <dbReference type="Proteomes" id="UP000603457"/>
    </source>
</evidence>
<dbReference type="InterPro" id="IPR012337">
    <property type="entry name" value="RNaseH-like_sf"/>
</dbReference>
<dbReference type="SUPFAM" id="SSF53098">
    <property type="entry name" value="Ribonuclease H-like"/>
    <property type="match status" value="1"/>
</dbReference>
<dbReference type="InterPro" id="IPR036397">
    <property type="entry name" value="RNaseH_sf"/>
</dbReference>
<keyword evidence="15" id="KW-1185">Reference proteome</keyword>
<gene>
    <name evidence="14" type="ORF">H6G74_16935</name>
</gene>
<feature type="domain" description="UvrD-like helicase ATP-binding" evidence="12">
    <location>
        <begin position="4"/>
        <end position="282"/>
    </location>
</feature>
<comment type="similarity">
    <text evidence="1">Belongs to the helicase family. UvrD subfamily.</text>
</comment>
<dbReference type="InterPro" id="IPR014017">
    <property type="entry name" value="DNA_helicase_UvrD-like_C"/>
</dbReference>
<dbReference type="SUPFAM" id="SSF52540">
    <property type="entry name" value="P-loop containing nucleoside triphosphate hydrolases"/>
    <property type="match status" value="1"/>
</dbReference>
<evidence type="ECO:0000256" key="10">
    <source>
        <dbReference type="ARBA" id="ARBA00048988"/>
    </source>
</evidence>
<evidence type="ECO:0000256" key="7">
    <source>
        <dbReference type="ARBA" id="ARBA00023235"/>
    </source>
</evidence>
<dbReference type="Gene3D" id="1.10.10.160">
    <property type="match status" value="1"/>
</dbReference>
<evidence type="ECO:0000256" key="3">
    <source>
        <dbReference type="ARBA" id="ARBA00022801"/>
    </source>
</evidence>
<dbReference type="Gene3D" id="3.30.420.10">
    <property type="entry name" value="Ribonuclease H-like superfamily/Ribonuclease H"/>
    <property type="match status" value="1"/>
</dbReference>
<evidence type="ECO:0000256" key="9">
    <source>
        <dbReference type="ARBA" id="ARBA00034808"/>
    </source>
</evidence>
<dbReference type="PANTHER" id="PTHR11070">
    <property type="entry name" value="UVRD / RECB / PCRA DNA HELICASE FAMILY MEMBER"/>
    <property type="match status" value="1"/>
</dbReference>
<name>A0ABR8FXF7_9NOSO</name>
<dbReference type="PROSITE" id="PS51198">
    <property type="entry name" value="UVRD_HELICASE_ATP_BIND"/>
    <property type="match status" value="1"/>
</dbReference>
<dbReference type="Gene3D" id="3.30.160.800">
    <property type="match status" value="1"/>
</dbReference>
<evidence type="ECO:0000259" key="12">
    <source>
        <dbReference type="PROSITE" id="PS51198"/>
    </source>
</evidence>
<accession>A0ABR8FXF7</accession>
<proteinExistence type="inferred from homology"/>
<dbReference type="InterPro" id="IPR027417">
    <property type="entry name" value="P-loop_NTPase"/>
</dbReference>
<dbReference type="InterPro" id="IPR013986">
    <property type="entry name" value="DExx_box_DNA_helicase_dom_sf"/>
</dbReference>
<feature type="domain" description="UvrD-like helicase C-terminal" evidence="13">
    <location>
        <begin position="283"/>
        <end position="743"/>
    </location>
</feature>
<dbReference type="EC" id="5.6.2.4" evidence="9"/>
<dbReference type="PROSITE" id="PS51217">
    <property type="entry name" value="UVRD_HELICASE_CTER"/>
    <property type="match status" value="1"/>
</dbReference>
<comment type="catalytic activity">
    <reaction evidence="8">
        <text>Couples ATP hydrolysis with the unwinding of duplex DNA by translocating in the 3'-5' direction.</text>
        <dbReference type="EC" id="5.6.2.4"/>
    </reaction>
</comment>
<evidence type="ECO:0000256" key="6">
    <source>
        <dbReference type="ARBA" id="ARBA00023125"/>
    </source>
</evidence>
<reference evidence="14 15" key="1">
    <citation type="journal article" date="2020" name="ISME J.">
        <title>Comparative genomics reveals insights into cyanobacterial evolution and habitat adaptation.</title>
        <authorList>
            <person name="Chen M.Y."/>
            <person name="Teng W.K."/>
            <person name="Zhao L."/>
            <person name="Hu C.X."/>
            <person name="Zhou Y.K."/>
            <person name="Han B.P."/>
            <person name="Song L.R."/>
            <person name="Shu W.S."/>
        </authorList>
    </citation>
    <scope>NUCLEOTIDE SEQUENCE [LARGE SCALE GENOMIC DNA]</scope>
    <source>
        <strain evidence="14 15">FACHB-130</strain>
    </source>
</reference>